<evidence type="ECO:0000256" key="4">
    <source>
        <dbReference type="ARBA" id="ARBA00022989"/>
    </source>
</evidence>
<dbReference type="PANTHER" id="PTHR23513">
    <property type="entry name" value="INTEGRAL MEMBRANE EFFLUX PROTEIN-RELATED"/>
    <property type="match status" value="1"/>
</dbReference>
<dbReference type="InterPro" id="IPR020846">
    <property type="entry name" value="MFS_dom"/>
</dbReference>
<keyword evidence="4 7" id="KW-1133">Transmembrane helix</keyword>
<dbReference type="Proteomes" id="UP000000851">
    <property type="component" value="Chromosome"/>
</dbReference>
<feature type="transmembrane region" description="Helical" evidence="7">
    <location>
        <begin position="322"/>
        <end position="339"/>
    </location>
</feature>
<dbReference type="Gene3D" id="1.20.1250.20">
    <property type="entry name" value="MFS general substrate transporter like domains"/>
    <property type="match status" value="1"/>
</dbReference>
<reference evidence="9 10" key="1">
    <citation type="journal article" date="2009" name="Stand. Genomic Sci.">
        <title>Complete genome sequence of Catenulispora acidiphila type strain (ID 139908).</title>
        <authorList>
            <person name="Copeland A."/>
            <person name="Lapidus A."/>
            <person name="Glavina Del Rio T."/>
            <person name="Nolan M."/>
            <person name="Lucas S."/>
            <person name="Chen F."/>
            <person name="Tice H."/>
            <person name="Cheng J.F."/>
            <person name="Bruce D."/>
            <person name="Goodwin L."/>
            <person name="Pitluck S."/>
            <person name="Mikhailova N."/>
            <person name="Pati A."/>
            <person name="Ivanova N."/>
            <person name="Mavromatis K."/>
            <person name="Chen A."/>
            <person name="Palaniappan K."/>
            <person name="Chain P."/>
            <person name="Land M."/>
            <person name="Hauser L."/>
            <person name="Chang Y.J."/>
            <person name="Jeffries C.D."/>
            <person name="Chertkov O."/>
            <person name="Brettin T."/>
            <person name="Detter J.C."/>
            <person name="Han C."/>
            <person name="Ali Z."/>
            <person name="Tindall B.J."/>
            <person name="Goker M."/>
            <person name="Bristow J."/>
            <person name="Eisen J.A."/>
            <person name="Markowitz V."/>
            <person name="Hugenholtz P."/>
            <person name="Kyrpides N.C."/>
            <person name="Klenk H.P."/>
        </authorList>
    </citation>
    <scope>NUCLEOTIDE SEQUENCE [LARGE SCALE GENOMIC DNA]</scope>
    <source>
        <strain evidence="10">DSM 44928 / JCM 14897 / NBRC 102108 / NRRL B-24433 / ID139908</strain>
    </source>
</reference>
<keyword evidence="2" id="KW-1003">Cell membrane</keyword>
<evidence type="ECO:0000256" key="6">
    <source>
        <dbReference type="SAM" id="MobiDB-lite"/>
    </source>
</evidence>
<feature type="transmembrane region" description="Helical" evidence="7">
    <location>
        <begin position="177"/>
        <end position="198"/>
    </location>
</feature>
<evidence type="ECO:0000256" key="3">
    <source>
        <dbReference type="ARBA" id="ARBA00022692"/>
    </source>
</evidence>
<feature type="transmembrane region" description="Helical" evidence="7">
    <location>
        <begin position="113"/>
        <end position="130"/>
    </location>
</feature>
<feature type="compositionally biased region" description="Acidic residues" evidence="6">
    <location>
        <begin position="471"/>
        <end position="491"/>
    </location>
</feature>
<evidence type="ECO:0000256" key="2">
    <source>
        <dbReference type="ARBA" id="ARBA00022475"/>
    </source>
</evidence>
<organism evidence="9 10">
    <name type="scientific">Catenulispora acidiphila (strain DSM 44928 / JCM 14897 / NBRC 102108 / NRRL B-24433 / ID139908)</name>
    <dbReference type="NCBI Taxonomy" id="479433"/>
    <lineage>
        <taxon>Bacteria</taxon>
        <taxon>Bacillati</taxon>
        <taxon>Actinomycetota</taxon>
        <taxon>Actinomycetes</taxon>
        <taxon>Catenulisporales</taxon>
        <taxon>Catenulisporaceae</taxon>
        <taxon>Catenulispora</taxon>
    </lineage>
</organism>
<proteinExistence type="predicted"/>
<keyword evidence="5 7" id="KW-0472">Membrane</keyword>
<dbReference type="EMBL" id="CP001700">
    <property type="protein sequence ID" value="ACU72356.1"/>
    <property type="molecule type" value="Genomic_DNA"/>
</dbReference>
<dbReference type="GO" id="GO:0005886">
    <property type="term" value="C:plasma membrane"/>
    <property type="evidence" value="ECO:0007669"/>
    <property type="project" value="UniProtKB-SubCell"/>
</dbReference>
<dbReference type="HOGENOM" id="CLU_034180_16_0_11"/>
<evidence type="ECO:0000256" key="5">
    <source>
        <dbReference type="ARBA" id="ARBA00023136"/>
    </source>
</evidence>
<protein>
    <submittedName>
        <fullName evidence="9">Major facilitator superfamily MFS_1</fullName>
    </submittedName>
</protein>
<feature type="transmembrane region" description="Helical" evidence="7">
    <location>
        <begin position="291"/>
        <end position="310"/>
    </location>
</feature>
<dbReference type="PANTHER" id="PTHR23513:SF11">
    <property type="entry name" value="STAPHYLOFERRIN A TRANSPORTER"/>
    <property type="match status" value="1"/>
</dbReference>
<feature type="transmembrane region" description="Helical" evidence="7">
    <location>
        <begin position="433"/>
        <end position="454"/>
    </location>
</feature>
<name>C7Q936_CATAD</name>
<feature type="transmembrane region" description="Helical" evidence="7">
    <location>
        <begin position="45"/>
        <end position="69"/>
    </location>
</feature>
<evidence type="ECO:0000313" key="9">
    <source>
        <dbReference type="EMBL" id="ACU72356.1"/>
    </source>
</evidence>
<dbReference type="Pfam" id="PF07690">
    <property type="entry name" value="MFS_1"/>
    <property type="match status" value="1"/>
</dbReference>
<dbReference type="KEGG" id="cai:Caci_3450"/>
<dbReference type="AlphaFoldDB" id="C7Q936"/>
<comment type="subcellular location">
    <subcellularLocation>
        <location evidence="1">Cell membrane</location>
        <topology evidence="1">Multi-pass membrane protein</topology>
    </subcellularLocation>
</comment>
<accession>C7Q936</accession>
<evidence type="ECO:0000256" key="7">
    <source>
        <dbReference type="SAM" id="Phobius"/>
    </source>
</evidence>
<keyword evidence="10" id="KW-1185">Reference proteome</keyword>
<gene>
    <name evidence="9" type="ordered locus">Caci_3450</name>
</gene>
<evidence type="ECO:0000259" key="8">
    <source>
        <dbReference type="PROSITE" id="PS50850"/>
    </source>
</evidence>
<dbReference type="CDD" id="cd06173">
    <property type="entry name" value="MFS_MefA_like"/>
    <property type="match status" value="1"/>
</dbReference>
<keyword evidence="3 7" id="KW-0812">Transmembrane</keyword>
<dbReference type="eggNOG" id="COG0477">
    <property type="taxonomic scope" value="Bacteria"/>
</dbReference>
<dbReference type="InterPro" id="IPR011701">
    <property type="entry name" value="MFS"/>
</dbReference>
<dbReference type="InParanoid" id="C7Q936"/>
<sequence>MSPEDRTRPRFTGHDAKRPGSYLFGDDGKGWSAVKVYASGFRTFLILWSGQLLSLVGSALSGFALGVYVYQLTGSVTKIGLVYALSFLPLIAVSPMAGALVDRRGPRRALLESNIGCMLIMLVLAILLATHTFRWWHVYFVVSLTSVLTAMQMPAFEASVPALVAKKDLGRANGMRMFASAASGVLGPVVAGALLLAIKVQGVVLMDCLSFGFAIATLLVVRIPGARRDDQAAETSEPSTLTGDFKEGWRYVAARRGLLAMMGYLGAISFFIGVADVVITPLVLDFASARGLGAVMSIGAAGMLLTSLVMSVWGGPKRRVRGMYLFSLVMGGAIVLGSLRPNVALVALAAFLFLGAAPLIIAPSQSIVQTKVEPQLLGRVSALKNMITFTPQLVAYVLAGPLADDIFEPWVGRRHVGSSTFRTLVGDGTGRGIAFLLMVMGVLLAVTVGLAALYRPLRHVEEELPDVMSEAPEEMADGVADDDGVAGDEVTDPAAASTQ</sequence>
<feature type="transmembrane region" description="Helical" evidence="7">
    <location>
        <begin position="258"/>
        <end position="279"/>
    </location>
</feature>
<dbReference type="GO" id="GO:0022857">
    <property type="term" value="F:transmembrane transporter activity"/>
    <property type="evidence" value="ECO:0007669"/>
    <property type="project" value="InterPro"/>
</dbReference>
<feature type="transmembrane region" description="Helical" evidence="7">
    <location>
        <begin position="345"/>
        <end position="362"/>
    </location>
</feature>
<dbReference type="PROSITE" id="PS50850">
    <property type="entry name" value="MFS"/>
    <property type="match status" value="1"/>
</dbReference>
<feature type="domain" description="Major facilitator superfamily (MFS) profile" evidence="8">
    <location>
        <begin position="43"/>
        <end position="459"/>
    </location>
</feature>
<feature type="transmembrane region" description="Helical" evidence="7">
    <location>
        <begin position="136"/>
        <end position="156"/>
    </location>
</feature>
<feature type="region of interest" description="Disordered" evidence="6">
    <location>
        <begin position="469"/>
        <end position="499"/>
    </location>
</feature>
<evidence type="ECO:0000256" key="1">
    <source>
        <dbReference type="ARBA" id="ARBA00004651"/>
    </source>
</evidence>
<evidence type="ECO:0000313" key="10">
    <source>
        <dbReference type="Proteomes" id="UP000000851"/>
    </source>
</evidence>
<dbReference type="SUPFAM" id="SSF103473">
    <property type="entry name" value="MFS general substrate transporter"/>
    <property type="match status" value="1"/>
</dbReference>
<feature type="transmembrane region" description="Helical" evidence="7">
    <location>
        <begin position="204"/>
        <end position="221"/>
    </location>
</feature>
<dbReference type="STRING" id="479433.Caci_3450"/>
<feature type="transmembrane region" description="Helical" evidence="7">
    <location>
        <begin position="81"/>
        <end position="101"/>
    </location>
</feature>
<dbReference type="InterPro" id="IPR036259">
    <property type="entry name" value="MFS_trans_sf"/>
</dbReference>